<dbReference type="PANTHER" id="PTHR11857:SF46">
    <property type="entry name" value="GENERAL ODORANT-BINDING PROTEIN 99A-RELATED"/>
    <property type="match status" value="1"/>
</dbReference>
<evidence type="ECO:0000256" key="1">
    <source>
        <dbReference type="ARBA" id="ARBA00004613"/>
    </source>
</evidence>
<evidence type="ECO:0000256" key="2">
    <source>
        <dbReference type="ARBA" id="ARBA00008098"/>
    </source>
</evidence>
<reference evidence="7" key="2">
    <citation type="submission" date="2020-05" db="UniProtKB">
        <authorList>
            <consortium name="EnsemblMetazoa"/>
        </authorList>
    </citation>
    <scope>IDENTIFICATION</scope>
    <source>
        <strain evidence="7">maculatus3</strain>
    </source>
</reference>
<evidence type="ECO:0000313" key="8">
    <source>
        <dbReference type="Proteomes" id="UP000075901"/>
    </source>
</evidence>
<dbReference type="SMART" id="SM00708">
    <property type="entry name" value="PhBP"/>
    <property type="match status" value="2"/>
</dbReference>
<dbReference type="GO" id="GO:0005549">
    <property type="term" value="F:odorant binding"/>
    <property type="evidence" value="ECO:0007669"/>
    <property type="project" value="InterPro"/>
</dbReference>
<dbReference type="Pfam" id="PF01395">
    <property type="entry name" value="PBP_GOBP"/>
    <property type="match status" value="2"/>
</dbReference>
<reference evidence="8" key="1">
    <citation type="submission" date="2013-09" db="EMBL/GenBank/DDBJ databases">
        <title>The Genome Sequence of Anopheles maculatus species B.</title>
        <authorList>
            <consortium name="The Broad Institute Genomics Platform"/>
            <person name="Neafsey D.E."/>
            <person name="Besansky N."/>
            <person name="Howell P."/>
            <person name="Walton C."/>
            <person name="Young S.K."/>
            <person name="Zeng Q."/>
            <person name="Gargeya S."/>
            <person name="Fitzgerald M."/>
            <person name="Haas B."/>
            <person name="Abouelleil A."/>
            <person name="Allen A.W."/>
            <person name="Alvarado L."/>
            <person name="Arachchi H.M."/>
            <person name="Berlin A.M."/>
            <person name="Chapman S.B."/>
            <person name="Gainer-Dewar J."/>
            <person name="Goldberg J."/>
            <person name="Griggs A."/>
            <person name="Gujja S."/>
            <person name="Hansen M."/>
            <person name="Howarth C."/>
            <person name="Imamovic A."/>
            <person name="Ireland A."/>
            <person name="Larimer J."/>
            <person name="McCowan C."/>
            <person name="Murphy C."/>
            <person name="Pearson M."/>
            <person name="Poon T.W."/>
            <person name="Priest M."/>
            <person name="Roberts A."/>
            <person name="Saif S."/>
            <person name="Shea T."/>
            <person name="Sisk P."/>
            <person name="Sykes S."/>
            <person name="Wortman J."/>
            <person name="Nusbaum C."/>
            <person name="Birren B."/>
        </authorList>
    </citation>
    <scope>NUCLEOTIDE SEQUENCE [LARGE SCALE GENOMIC DNA]</scope>
    <source>
        <strain evidence="8">maculatus3</strain>
    </source>
</reference>
<evidence type="ECO:0000256" key="4">
    <source>
        <dbReference type="ARBA" id="ARBA00022729"/>
    </source>
</evidence>
<comment type="similarity">
    <text evidence="2">Belongs to the PBP/GOBP family.</text>
</comment>
<organism evidence="7 8">
    <name type="scientific">Anopheles maculatus</name>
    <dbReference type="NCBI Taxonomy" id="74869"/>
    <lineage>
        <taxon>Eukaryota</taxon>
        <taxon>Metazoa</taxon>
        <taxon>Ecdysozoa</taxon>
        <taxon>Arthropoda</taxon>
        <taxon>Hexapoda</taxon>
        <taxon>Insecta</taxon>
        <taxon>Pterygota</taxon>
        <taxon>Neoptera</taxon>
        <taxon>Endopterygota</taxon>
        <taxon>Diptera</taxon>
        <taxon>Nematocera</taxon>
        <taxon>Culicoidea</taxon>
        <taxon>Culicidae</taxon>
        <taxon>Anophelinae</taxon>
        <taxon>Anopheles</taxon>
        <taxon>Anopheles maculatus group</taxon>
    </lineage>
</organism>
<evidence type="ECO:0000256" key="3">
    <source>
        <dbReference type="ARBA" id="ARBA00022525"/>
    </source>
</evidence>
<dbReference type="GO" id="GO:0005615">
    <property type="term" value="C:extracellular space"/>
    <property type="evidence" value="ECO:0007669"/>
    <property type="project" value="TreeGrafter"/>
</dbReference>
<keyword evidence="5" id="KW-1015">Disulfide bond</keyword>
<dbReference type="CDD" id="cd23992">
    <property type="entry name" value="PBP_GOBP"/>
    <property type="match status" value="2"/>
</dbReference>
<dbReference type="GO" id="GO:0007608">
    <property type="term" value="P:sensory perception of smell"/>
    <property type="evidence" value="ECO:0007669"/>
    <property type="project" value="TreeGrafter"/>
</dbReference>
<dbReference type="AlphaFoldDB" id="A0A182SXS6"/>
<accession>A0A182SXS6</accession>
<keyword evidence="8" id="KW-1185">Reference proteome</keyword>
<feature type="chain" id="PRO_5008136227" evidence="6">
    <location>
        <begin position="25"/>
        <end position="279"/>
    </location>
</feature>
<dbReference type="VEuPathDB" id="VectorBase:AMAM015580"/>
<protein>
    <submittedName>
        <fullName evidence="7">Uncharacterized protein</fullName>
    </submittedName>
</protein>
<dbReference type="EnsemblMetazoa" id="AMAM015580-RA">
    <property type="protein sequence ID" value="AMAM015580-PA"/>
    <property type="gene ID" value="AMAM015580"/>
</dbReference>
<sequence>MMLSSVQIITAVVLLLARLTTIAASFGARDPPPRQLREAQAACVKYLGISESRLVQYNNSIYPFDHDTMCMVRCAGIIVGFWDDSEGFKLDGLINLFPQLVADDRVQQQILCCAEQRIAACPPPDTCAKAYNGFRCFLESQKAGFVVKETLPAEPPSVFNVQEFVRSLSICAKILRIPKNLQDLYQQGVFPNDAKTRSLIRCVGIRTELYDDVQGPNLPQLYRLFGAGQSETEFRRKAEICITANQPLLDPQDKDAQAYGKLYRCFSNQFSALIRANVM</sequence>
<dbReference type="Proteomes" id="UP000075901">
    <property type="component" value="Unassembled WGS sequence"/>
</dbReference>
<dbReference type="Gene3D" id="1.10.238.20">
    <property type="entry name" value="Pheromone/general odorant binding protein domain"/>
    <property type="match status" value="2"/>
</dbReference>
<evidence type="ECO:0000313" key="7">
    <source>
        <dbReference type="EnsemblMetazoa" id="AMAM015580-PA"/>
    </source>
</evidence>
<dbReference type="SUPFAM" id="SSF47565">
    <property type="entry name" value="Insect pheromone/odorant-binding proteins"/>
    <property type="match status" value="2"/>
</dbReference>
<proteinExistence type="inferred from homology"/>
<name>A0A182SXS6_9DIPT</name>
<keyword evidence="3" id="KW-0964">Secreted</keyword>
<dbReference type="InterPro" id="IPR036728">
    <property type="entry name" value="PBP_GOBP_sf"/>
</dbReference>
<comment type="subcellular location">
    <subcellularLocation>
        <location evidence="1">Secreted</location>
    </subcellularLocation>
</comment>
<dbReference type="PANTHER" id="PTHR11857">
    <property type="entry name" value="ODORANT BINDING PROTEIN-RELATED"/>
    <property type="match status" value="1"/>
</dbReference>
<dbReference type="InterPro" id="IPR006170">
    <property type="entry name" value="PBP/GOBP"/>
</dbReference>
<keyword evidence="4 6" id="KW-0732">Signal</keyword>
<evidence type="ECO:0000256" key="6">
    <source>
        <dbReference type="SAM" id="SignalP"/>
    </source>
</evidence>
<feature type="signal peptide" evidence="6">
    <location>
        <begin position="1"/>
        <end position="24"/>
    </location>
</feature>
<evidence type="ECO:0000256" key="5">
    <source>
        <dbReference type="ARBA" id="ARBA00023157"/>
    </source>
</evidence>